<evidence type="ECO:0000256" key="3">
    <source>
        <dbReference type="PROSITE-ProRule" id="PRU00339"/>
    </source>
</evidence>
<keyword evidence="4" id="KW-0472">Membrane</keyword>
<accession>A0ABU2ZXW8</accession>
<dbReference type="PANTHER" id="PTHR44858:SF1">
    <property type="entry name" value="UDP-N-ACETYLGLUCOSAMINE--PEPTIDE N-ACETYLGLUCOSAMINYLTRANSFERASE SPINDLY-RELATED"/>
    <property type="match status" value="1"/>
</dbReference>
<feature type="repeat" description="TPR" evidence="3">
    <location>
        <begin position="345"/>
        <end position="378"/>
    </location>
</feature>
<feature type="transmembrane region" description="Helical" evidence="4">
    <location>
        <begin position="31"/>
        <end position="52"/>
    </location>
</feature>
<keyword evidence="4" id="KW-1133">Transmembrane helix</keyword>
<dbReference type="Gene3D" id="1.25.40.10">
    <property type="entry name" value="Tetratricopeptide repeat domain"/>
    <property type="match status" value="1"/>
</dbReference>
<dbReference type="PROSITE" id="PS50005">
    <property type="entry name" value="TPR"/>
    <property type="match status" value="1"/>
</dbReference>
<protein>
    <recommendedName>
        <fullName evidence="7">Tetratricopeptide repeat protein</fullName>
    </recommendedName>
</protein>
<dbReference type="RefSeq" id="WP_311369946.1">
    <property type="nucleotide sequence ID" value="NZ_JAVRHX010000007.1"/>
</dbReference>
<dbReference type="Proteomes" id="UP001253545">
    <property type="component" value="Unassembled WGS sequence"/>
</dbReference>
<dbReference type="SUPFAM" id="SSF48452">
    <property type="entry name" value="TPR-like"/>
    <property type="match status" value="1"/>
</dbReference>
<reference evidence="5 6" key="1">
    <citation type="submission" date="2023-09" db="EMBL/GenBank/DDBJ databases">
        <authorList>
            <person name="Rey-Velasco X."/>
        </authorList>
    </citation>
    <scope>NUCLEOTIDE SEQUENCE [LARGE SCALE GENOMIC DNA]</scope>
    <source>
        <strain evidence="5 6">P117</strain>
    </source>
</reference>
<dbReference type="SMART" id="SM00028">
    <property type="entry name" value="TPR"/>
    <property type="match status" value="3"/>
</dbReference>
<name>A0ABU2ZXW8_9ALTE</name>
<gene>
    <name evidence="5" type="ORF">RM552_16305</name>
</gene>
<evidence type="ECO:0000313" key="5">
    <source>
        <dbReference type="EMBL" id="MDT0596419.1"/>
    </source>
</evidence>
<feature type="transmembrane region" description="Helical" evidence="4">
    <location>
        <begin position="80"/>
        <end position="99"/>
    </location>
</feature>
<dbReference type="Pfam" id="PF13181">
    <property type="entry name" value="TPR_8"/>
    <property type="match status" value="1"/>
</dbReference>
<evidence type="ECO:0000313" key="6">
    <source>
        <dbReference type="Proteomes" id="UP001253545"/>
    </source>
</evidence>
<evidence type="ECO:0000256" key="2">
    <source>
        <dbReference type="ARBA" id="ARBA00022803"/>
    </source>
</evidence>
<keyword evidence="6" id="KW-1185">Reference proteome</keyword>
<dbReference type="InterPro" id="IPR011990">
    <property type="entry name" value="TPR-like_helical_dom_sf"/>
</dbReference>
<sequence length="444" mass="48926">MFNTFLPYLGVVWLLLQVVSVLVPMLNLSPLVNTLTVVILFAGIPVMLYVSWHFNITSNGLEAISDPNSEEAGRFGVSKWLVFLSITALSGYAGVSYFYKVKIEYAKTAEGSSQQLIASSLAVIPFTDSSPEKDQDYLANGIAAEVTSLIGSANKLRVIDLHSVNILANQDLDPVSIARRLNVETALTGTVRITGNNIRLRAELINVSDGKVLWSESYTRKLNQIFALESTLARAIINSLSDDFISADDFKHPSETKSVEAYQMYMRGRAAYAEQTIESLKEARKFFEQSIVIAPDFSKAYVALADTVLLSSDRSKNFDILAPEIAKQLAQNHLAKALVQTQDLPQAFAVQGQVFHLDGQLDNALASYNKALSLNASLATAYQLKYVVLKELGRQEEAITALKMALEHNPESISLKEAFQLEQASVPLVNHFEPTLATWSQQIL</sequence>
<dbReference type="EMBL" id="JAVRHX010000007">
    <property type="protein sequence ID" value="MDT0596419.1"/>
    <property type="molecule type" value="Genomic_DNA"/>
</dbReference>
<dbReference type="Gene3D" id="3.40.50.10610">
    <property type="entry name" value="ABC-type transport auxiliary lipoprotein component"/>
    <property type="match status" value="1"/>
</dbReference>
<evidence type="ECO:0008006" key="7">
    <source>
        <dbReference type="Google" id="ProtNLM"/>
    </source>
</evidence>
<keyword evidence="2 3" id="KW-0802">TPR repeat</keyword>
<proteinExistence type="predicted"/>
<feature type="transmembrane region" description="Helical" evidence="4">
    <location>
        <begin position="6"/>
        <end position="24"/>
    </location>
</feature>
<evidence type="ECO:0000256" key="1">
    <source>
        <dbReference type="ARBA" id="ARBA00022737"/>
    </source>
</evidence>
<dbReference type="InterPro" id="IPR019734">
    <property type="entry name" value="TPR_rpt"/>
</dbReference>
<dbReference type="PANTHER" id="PTHR44858">
    <property type="entry name" value="TETRATRICOPEPTIDE REPEAT PROTEIN 6"/>
    <property type="match status" value="1"/>
</dbReference>
<organism evidence="5 6">
    <name type="scientific">Glaciecola petra</name>
    <dbReference type="NCBI Taxonomy" id="3075602"/>
    <lineage>
        <taxon>Bacteria</taxon>
        <taxon>Pseudomonadati</taxon>
        <taxon>Pseudomonadota</taxon>
        <taxon>Gammaproteobacteria</taxon>
        <taxon>Alteromonadales</taxon>
        <taxon>Alteromonadaceae</taxon>
        <taxon>Glaciecola</taxon>
    </lineage>
</organism>
<evidence type="ECO:0000256" key="4">
    <source>
        <dbReference type="SAM" id="Phobius"/>
    </source>
</evidence>
<comment type="caution">
    <text evidence="5">The sequence shown here is derived from an EMBL/GenBank/DDBJ whole genome shotgun (WGS) entry which is preliminary data.</text>
</comment>
<dbReference type="InterPro" id="IPR050498">
    <property type="entry name" value="Ycf3"/>
</dbReference>
<keyword evidence="1" id="KW-0677">Repeat</keyword>
<keyword evidence="4" id="KW-0812">Transmembrane</keyword>